<keyword evidence="14" id="KW-1185">Reference proteome</keyword>
<dbReference type="PROSITE" id="PS52016">
    <property type="entry name" value="TONB_DEPENDENT_REC_3"/>
    <property type="match status" value="1"/>
</dbReference>
<dbReference type="SUPFAM" id="SSF56935">
    <property type="entry name" value="Porins"/>
    <property type="match status" value="1"/>
</dbReference>
<dbReference type="NCBIfam" id="TIGR04056">
    <property type="entry name" value="OMP_RagA_SusC"/>
    <property type="match status" value="1"/>
</dbReference>
<comment type="caution">
    <text evidence="13">The sequence shown here is derived from an EMBL/GenBank/DDBJ whole genome shotgun (WGS) entry which is preliminary data.</text>
</comment>
<accession>A0A4U3LDQ6</accession>
<dbReference type="Proteomes" id="UP000305848">
    <property type="component" value="Unassembled WGS sequence"/>
</dbReference>
<proteinExistence type="inferred from homology"/>
<evidence type="ECO:0000256" key="1">
    <source>
        <dbReference type="ARBA" id="ARBA00004571"/>
    </source>
</evidence>
<keyword evidence="13" id="KW-0675">Receptor</keyword>
<dbReference type="InterPro" id="IPR012910">
    <property type="entry name" value="Plug_dom"/>
</dbReference>
<dbReference type="GO" id="GO:0009279">
    <property type="term" value="C:cell outer membrane"/>
    <property type="evidence" value="ECO:0007669"/>
    <property type="project" value="UniProtKB-SubCell"/>
</dbReference>
<keyword evidence="7 8" id="KW-0998">Cell outer membrane</keyword>
<evidence type="ECO:0000256" key="3">
    <source>
        <dbReference type="ARBA" id="ARBA00022452"/>
    </source>
</evidence>
<organism evidence="13 14">
    <name type="scientific">Ilyomonas limi</name>
    <dbReference type="NCBI Taxonomy" id="2575867"/>
    <lineage>
        <taxon>Bacteria</taxon>
        <taxon>Pseudomonadati</taxon>
        <taxon>Bacteroidota</taxon>
        <taxon>Chitinophagia</taxon>
        <taxon>Chitinophagales</taxon>
        <taxon>Chitinophagaceae</taxon>
        <taxon>Ilyomonas</taxon>
    </lineage>
</organism>
<dbReference type="NCBIfam" id="TIGR04057">
    <property type="entry name" value="SusC_RagA_signa"/>
    <property type="match status" value="1"/>
</dbReference>
<evidence type="ECO:0000256" key="8">
    <source>
        <dbReference type="PROSITE-ProRule" id="PRU01360"/>
    </source>
</evidence>
<feature type="domain" description="TonB-dependent receptor-like beta-barrel" evidence="11">
    <location>
        <begin position="392"/>
        <end position="950"/>
    </location>
</feature>
<dbReference type="Gene3D" id="2.170.130.10">
    <property type="entry name" value="TonB-dependent receptor, plug domain"/>
    <property type="match status" value="1"/>
</dbReference>
<keyword evidence="4 8" id="KW-0812">Transmembrane</keyword>
<dbReference type="InterPro" id="IPR000531">
    <property type="entry name" value="Beta-barrel_TonB"/>
</dbReference>
<evidence type="ECO:0000256" key="9">
    <source>
        <dbReference type="RuleBase" id="RU003357"/>
    </source>
</evidence>
<reference evidence="13 14" key="1">
    <citation type="submission" date="2019-05" db="EMBL/GenBank/DDBJ databases">
        <title>Panacibacter sp. strain 17mud1-8 Genome sequencing and assembly.</title>
        <authorList>
            <person name="Chhetri G."/>
        </authorList>
    </citation>
    <scope>NUCLEOTIDE SEQUENCE [LARGE SCALE GENOMIC DNA]</scope>
    <source>
        <strain evidence="13 14">17mud1-8</strain>
    </source>
</reference>
<keyword evidence="5 9" id="KW-0798">TonB box</keyword>
<evidence type="ECO:0000256" key="2">
    <source>
        <dbReference type="ARBA" id="ARBA00022448"/>
    </source>
</evidence>
<evidence type="ECO:0000256" key="7">
    <source>
        <dbReference type="ARBA" id="ARBA00023237"/>
    </source>
</evidence>
<feature type="chain" id="PRO_5020375937" evidence="10">
    <location>
        <begin position="18"/>
        <end position="987"/>
    </location>
</feature>
<dbReference type="OrthoDB" id="9768177at2"/>
<protein>
    <submittedName>
        <fullName evidence="13">TonB-dependent receptor</fullName>
    </submittedName>
</protein>
<evidence type="ECO:0000313" key="13">
    <source>
        <dbReference type="EMBL" id="TKK72087.1"/>
    </source>
</evidence>
<evidence type="ECO:0000256" key="6">
    <source>
        <dbReference type="ARBA" id="ARBA00023136"/>
    </source>
</evidence>
<dbReference type="InterPro" id="IPR023997">
    <property type="entry name" value="TonB-dep_OMP_SusC/RagA_CS"/>
</dbReference>
<dbReference type="Pfam" id="PF13715">
    <property type="entry name" value="CarbopepD_reg_2"/>
    <property type="match status" value="1"/>
</dbReference>
<evidence type="ECO:0000259" key="11">
    <source>
        <dbReference type="Pfam" id="PF00593"/>
    </source>
</evidence>
<keyword evidence="6 8" id="KW-0472">Membrane</keyword>
<dbReference type="Pfam" id="PF00593">
    <property type="entry name" value="TonB_dep_Rec_b-barrel"/>
    <property type="match status" value="1"/>
</dbReference>
<name>A0A4U3LDQ6_9BACT</name>
<evidence type="ECO:0000256" key="5">
    <source>
        <dbReference type="ARBA" id="ARBA00023077"/>
    </source>
</evidence>
<feature type="signal peptide" evidence="10">
    <location>
        <begin position="1"/>
        <end position="17"/>
    </location>
</feature>
<dbReference type="Gene3D" id="2.60.40.1120">
    <property type="entry name" value="Carboxypeptidase-like, regulatory domain"/>
    <property type="match status" value="1"/>
</dbReference>
<feature type="domain" description="TonB-dependent receptor plug" evidence="12">
    <location>
        <begin position="110"/>
        <end position="232"/>
    </location>
</feature>
<dbReference type="InterPro" id="IPR039426">
    <property type="entry name" value="TonB-dep_rcpt-like"/>
</dbReference>
<dbReference type="SUPFAM" id="SSF49464">
    <property type="entry name" value="Carboxypeptidase regulatory domain-like"/>
    <property type="match status" value="1"/>
</dbReference>
<dbReference type="EMBL" id="SZQL01000001">
    <property type="protein sequence ID" value="TKK72087.1"/>
    <property type="molecule type" value="Genomic_DNA"/>
</dbReference>
<dbReference type="Pfam" id="PF07715">
    <property type="entry name" value="Plug"/>
    <property type="match status" value="1"/>
</dbReference>
<evidence type="ECO:0000259" key="12">
    <source>
        <dbReference type="Pfam" id="PF07715"/>
    </source>
</evidence>
<comment type="similarity">
    <text evidence="8 9">Belongs to the TonB-dependent receptor family.</text>
</comment>
<evidence type="ECO:0000256" key="10">
    <source>
        <dbReference type="SAM" id="SignalP"/>
    </source>
</evidence>
<dbReference type="Gene3D" id="2.40.170.20">
    <property type="entry name" value="TonB-dependent receptor, beta-barrel domain"/>
    <property type="match status" value="1"/>
</dbReference>
<evidence type="ECO:0000313" key="14">
    <source>
        <dbReference type="Proteomes" id="UP000305848"/>
    </source>
</evidence>
<dbReference type="InterPro" id="IPR008969">
    <property type="entry name" value="CarboxyPept-like_regulatory"/>
</dbReference>
<sequence>MAFVLAVAWCIAVPGLAQERTVTGTVTDTAGRPLQSASVLVRSTTTGTQTKPDGSFSLRVPATAQTLVISSVNYASQEVPIAEGAIVVRLEPLTAALADVVVIGYGTQQKKDVTGSIATVTSKDFQKGTITSPDQLIAGKVAGVSVTSNGGAPGAGSTIRIREGASLNASNDPLIIVDGIPLSEPRKGDGTSGISGAANSLALINPNDIETFTVLKDAASTAIYGSRASNGVIIITTKRGRRGKPQVNVVSNLSVATIAKKLDVLNADEMRNFVNNSPTATEAEKGRLGTANTDWQSLVFQNAITSDNNVSVSGALKNLPYRLSLGYLSQQGTLKTDLLQRGTVGINLSPLLFDKHLKIDINVKGSLSQSNFANQSAIGAAVSFDPTQTVYNDKGGYFEWLQSDGTFNPNAISNPVALLNQYHSTSYVSRSFGNIQFDYKFHFLADLHANLNLGYDVSQGHGSPYTDSSRQGNNNYAYRGVRSYYKQNNNNYVAEFYLNYLKDLRSINSNINAVAGYGYYDNKSTNYNNYTFFVDTKDTVPGSAPTYFNDIQQNTLISYYGRLIYTLANRYILQGSIRTDGSSRFAKENRWGVFPSAAFTWRINQENFLKNSRALSDLKLRLSYGVTGQQEGIANYSYLPAYYLAAATSQYQLGNTFYYPYTPVAYAADIKWEQTESYNAGIDIGFLKNRLSATVDVYTRKTKDLLNTLNLPVGTNFTNKITDNVGDMKSQGVEVTLNASPVVSKNFRWDLSYNFTYIHREITRLTKTVDPTFFGNPVGPSIDPQGTQVQINSIGYTPFAFYVYKQVYDTDGKPIEGLFADLNRDGIINNNDKYRYKSPFAPVKMGFTTSLTYKQWTLNALLRANIGNYMYNQVFSGSGNIAAIISPNNFIQNVPVAALSAGFQTYRERESDYYVYNASFLKMDNIGLSYNAGRIIKNKVNLTVGAYCQNVFIVTKYGGLDPEVYSGVDNNIYPRPRTYTLSVNLNF</sequence>
<dbReference type="InterPro" id="IPR023996">
    <property type="entry name" value="TonB-dep_OMP_SusC/RagA"/>
</dbReference>
<keyword evidence="10" id="KW-0732">Signal</keyword>
<gene>
    <name evidence="13" type="ORF">FC093_02875</name>
</gene>
<evidence type="ECO:0000256" key="4">
    <source>
        <dbReference type="ARBA" id="ARBA00022692"/>
    </source>
</evidence>
<keyword evidence="3 8" id="KW-1134">Transmembrane beta strand</keyword>
<dbReference type="InterPro" id="IPR037066">
    <property type="entry name" value="Plug_dom_sf"/>
</dbReference>
<comment type="subcellular location">
    <subcellularLocation>
        <location evidence="1 8">Cell outer membrane</location>
        <topology evidence="1 8">Multi-pass membrane protein</topology>
    </subcellularLocation>
</comment>
<dbReference type="InterPro" id="IPR036942">
    <property type="entry name" value="Beta-barrel_TonB_sf"/>
</dbReference>
<keyword evidence="2 8" id="KW-0813">Transport</keyword>
<dbReference type="AlphaFoldDB" id="A0A4U3LDQ6"/>